<evidence type="ECO:0000256" key="1">
    <source>
        <dbReference type="ARBA" id="ARBA00022741"/>
    </source>
</evidence>
<name>A2E653_TRIV3</name>
<dbReference type="VEuPathDB" id="TrichDB:TVAG_362760"/>
<dbReference type="RefSeq" id="XP_001324118.1">
    <property type="nucleotide sequence ID" value="XM_001324083.1"/>
</dbReference>
<dbReference type="InterPro" id="IPR027417">
    <property type="entry name" value="P-loop_NTPase"/>
</dbReference>
<dbReference type="eggNOG" id="KOG0384">
    <property type="taxonomic scope" value="Eukaryota"/>
</dbReference>
<dbReference type="GO" id="GO:0000785">
    <property type="term" value="C:chromatin"/>
    <property type="evidence" value="ECO:0000318"/>
    <property type="project" value="GO_Central"/>
</dbReference>
<proteinExistence type="predicted"/>
<feature type="region of interest" description="Disordered" evidence="6">
    <location>
        <begin position="1401"/>
        <end position="1429"/>
    </location>
</feature>
<dbReference type="STRING" id="5722.A2E653"/>
<keyword evidence="3" id="KW-0805">Transcription regulation</keyword>
<feature type="compositionally biased region" description="Low complexity" evidence="6">
    <location>
        <begin position="1468"/>
        <end position="1481"/>
    </location>
</feature>
<evidence type="ECO:0000256" key="4">
    <source>
        <dbReference type="ARBA" id="ARBA00023163"/>
    </source>
</evidence>
<evidence type="ECO:0000256" key="5">
    <source>
        <dbReference type="ARBA" id="ARBA00023242"/>
    </source>
</evidence>
<dbReference type="GO" id="GO:0042393">
    <property type="term" value="F:histone binding"/>
    <property type="evidence" value="ECO:0000318"/>
    <property type="project" value="GO_Central"/>
</dbReference>
<dbReference type="GO" id="GO:0006338">
    <property type="term" value="P:chromatin remodeling"/>
    <property type="evidence" value="ECO:0000318"/>
    <property type="project" value="GO_Central"/>
</dbReference>
<evidence type="ECO:0000313" key="9">
    <source>
        <dbReference type="Proteomes" id="UP000001542"/>
    </source>
</evidence>
<dbReference type="InterPro" id="IPR038718">
    <property type="entry name" value="SNF2-like_sf"/>
</dbReference>
<organism evidence="8 9">
    <name type="scientific">Trichomonas vaginalis (strain ATCC PRA-98 / G3)</name>
    <dbReference type="NCBI Taxonomy" id="412133"/>
    <lineage>
        <taxon>Eukaryota</taxon>
        <taxon>Metamonada</taxon>
        <taxon>Parabasalia</taxon>
        <taxon>Trichomonadida</taxon>
        <taxon>Trichomonadidae</taxon>
        <taxon>Trichomonas</taxon>
    </lineage>
</organism>
<reference evidence="8" key="1">
    <citation type="submission" date="2006-10" db="EMBL/GenBank/DDBJ databases">
        <authorList>
            <person name="Amadeo P."/>
            <person name="Zhao Q."/>
            <person name="Wortman J."/>
            <person name="Fraser-Liggett C."/>
            <person name="Carlton J."/>
        </authorList>
    </citation>
    <scope>NUCLEOTIDE SEQUENCE</scope>
    <source>
        <strain evidence="8">G3</strain>
    </source>
</reference>
<dbReference type="InParanoid" id="A2E653"/>
<protein>
    <recommendedName>
        <fullName evidence="7">Chromo domain-containing protein</fullName>
    </recommendedName>
</protein>
<dbReference type="PANTHER" id="PTHR45623:SF17">
    <property type="entry name" value="CHROMODOMAIN-HELICASE-DNA-BINDING PROTEIN 3-RELATED"/>
    <property type="match status" value="1"/>
</dbReference>
<feature type="compositionally biased region" description="Basic and acidic residues" evidence="6">
    <location>
        <begin position="1506"/>
        <end position="1515"/>
    </location>
</feature>
<feature type="region of interest" description="Disordered" evidence="6">
    <location>
        <begin position="1"/>
        <end position="77"/>
    </location>
</feature>
<dbReference type="GO" id="GO:0005524">
    <property type="term" value="F:ATP binding"/>
    <property type="evidence" value="ECO:0007669"/>
    <property type="project" value="UniProtKB-KW"/>
</dbReference>
<dbReference type="EMBL" id="DS113311">
    <property type="protein sequence ID" value="EAY11895.1"/>
    <property type="molecule type" value="Genomic_DNA"/>
</dbReference>
<dbReference type="GO" id="GO:0003682">
    <property type="term" value="F:chromatin binding"/>
    <property type="evidence" value="ECO:0000318"/>
    <property type="project" value="GO_Central"/>
</dbReference>
<feature type="region of interest" description="Disordered" evidence="6">
    <location>
        <begin position="1468"/>
        <end position="1518"/>
    </location>
</feature>
<dbReference type="VEuPathDB" id="TrichDB:TVAGG3_0366490"/>
<reference evidence="8" key="2">
    <citation type="journal article" date="2007" name="Science">
        <title>Draft genome sequence of the sexually transmitted pathogen Trichomonas vaginalis.</title>
        <authorList>
            <person name="Carlton J.M."/>
            <person name="Hirt R.P."/>
            <person name="Silva J.C."/>
            <person name="Delcher A.L."/>
            <person name="Schatz M."/>
            <person name="Zhao Q."/>
            <person name="Wortman J.R."/>
            <person name="Bidwell S.L."/>
            <person name="Alsmark U.C.M."/>
            <person name="Besteiro S."/>
            <person name="Sicheritz-Ponten T."/>
            <person name="Noel C.J."/>
            <person name="Dacks J.B."/>
            <person name="Foster P.G."/>
            <person name="Simillion C."/>
            <person name="Van de Peer Y."/>
            <person name="Miranda-Saavedra D."/>
            <person name="Barton G.J."/>
            <person name="Westrop G.D."/>
            <person name="Mueller S."/>
            <person name="Dessi D."/>
            <person name="Fiori P.L."/>
            <person name="Ren Q."/>
            <person name="Paulsen I."/>
            <person name="Zhang H."/>
            <person name="Bastida-Corcuera F.D."/>
            <person name="Simoes-Barbosa A."/>
            <person name="Brown M.T."/>
            <person name="Hayes R.D."/>
            <person name="Mukherjee M."/>
            <person name="Okumura C.Y."/>
            <person name="Schneider R."/>
            <person name="Smith A.J."/>
            <person name="Vanacova S."/>
            <person name="Villalvazo M."/>
            <person name="Haas B.J."/>
            <person name="Pertea M."/>
            <person name="Feldblyum T.V."/>
            <person name="Utterback T.R."/>
            <person name="Shu C.L."/>
            <person name="Osoegawa K."/>
            <person name="de Jong P.J."/>
            <person name="Hrdy I."/>
            <person name="Horvathova L."/>
            <person name="Zubacova Z."/>
            <person name="Dolezal P."/>
            <person name="Malik S.B."/>
            <person name="Logsdon J.M. Jr."/>
            <person name="Henze K."/>
            <person name="Gupta A."/>
            <person name="Wang C.C."/>
            <person name="Dunne R.L."/>
            <person name="Upcroft J.A."/>
            <person name="Upcroft P."/>
            <person name="White O."/>
            <person name="Salzberg S.L."/>
            <person name="Tang P."/>
            <person name="Chiu C.-H."/>
            <person name="Lee Y.-S."/>
            <person name="Embley T.M."/>
            <person name="Coombs G.H."/>
            <person name="Mottram J.C."/>
            <person name="Tachezy J."/>
            <person name="Fraser-Liggett C.M."/>
            <person name="Johnson P.J."/>
        </authorList>
    </citation>
    <scope>NUCLEOTIDE SEQUENCE [LARGE SCALE GENOMIC DNA]</scope>
    <source>
        <strain evidence="8">G3</strain>
    </source>
</reference>
<keyword evidence="9" id="KW-1185">Reference proteome</keyword>
<gene>
    <name evidence="8" type="ORF">TVAG_362760</name>
</gene>
<dbReference type="InterPro" id="IPR016197">
    <property type="entry name" value="Chromo-like_dom_sf"/>
</dbReference>
<keyword evidence="5" id="KW-0539">Nucleus</keyword>
<dbReference type="InterPro" id="IPR023779">
    <property type="entry name" value="Chromodomain_CS"/>
</dbReference>
<dbReference type="OrthoDB" id="10690402at2759"/>
<evidence type="ECO:0000259" key="7">
    <source>
        <dbReference type="PROSITE" id="PS50013"/>
    </source>
</evidence>
<feature type="compositionally biased region" description="Basic and acidic residues" evidence="6">
    <location>
        <begin position="44"/>
        <end position="65"/>
    </location>
</feature>
<dbReference type="Gene3D" id="2.40.50.40">
    <property type="match status" value="1"/>
</dbReference>
<evidence type="ECO:0000256" key="6">
    <source>
        <dbReference type="SAM" id="MobiDB-lite"/>
    </source>
</evidence>
<sequence length="1591" mass="180762">MSNSPPTADGDNGLKSKQPVPDKNAGEVAQENTKPEEPEQGENNGKKETSMERSAKTDNEAHENQENNSSEKNSSDSFQIDSYKIQDIFCQTANTTNPEYLVSLEGSSIIRTVKVGEDVFHSSKDYQKKLKEFKNSTSPGIIVSNLTSELIEPMSSPISVPCLYMDRIITHRYAYSPNTYLIEPIDEDDEEEFLKDQNEKKEKTVIYFVKWNGMDEESASWETEDTIAGKAPSLFCAANAYDFPRIIENYWRKTKIIDEESDYKKFPETLEPHDLLHDIKLSDAQLEIFNFLVKTISANKTPVVRIPQGIGKTVAITSFLNTAVFKLNENHPTLLICDDTYTWVETLRFASNLYWCEYPEYKGARSIISREEFQGKIGAKFDIIVMTHELLQRAMNAVNKVKWGFIIFDQTNDQFKVPVWVTRLPGHKIYLYDQQNDDYSQIHSSYEVATITGQEYKAYEELIMVPDLNAGLIYDYLYNHLKNYNLELYDNFQVQVFFLQCAYSHQFLVPELKDIIIGRKAKELGSAPTQEDILELSGECSAKFQEVLKITMECTSSKTVCGVIANGFAVLRLLKEFLVHKGVPATLLSSPIPGESFDKTFECGALLMTRNINSSVIENLDISTLVFYDIDEDFQTDLHIQEYLGRCSQVAVKRLITAESAETAIYGHVLNTDEFYAQGMEKEEAEELVRYSIATTSPWSRSKDQKTQTLDVVYPDMITQLYKEFNQIPISSLETSKEFWHHIYSKNDEVPANGDITLNSVRKLVDDVCKFGVFDIKKIAEDMKLSEEVTKSRILMSFSSMLAETNTYDVIYIACYIAKELSAKQVPVTAEEWTELYSQTYEDNNDAKIIQQILSESKVYKSFAKTCQFANDRIAVEAYSQLTEELYPRRYWTDKSDLPTKEQLKEVLKQSSSFWHVRYDDLRREMMVDVNSFATHYKDEKIKDESLALKFCVDIFKWNPKSPEWDENEVLQVIAMLSEYGIPTNKGNDDGEEVLALCNLIRKTPEESVKFCRLMQEEIMKFSLHDVSIVLPNQMTNTEDVIEIVGQNIANQKPNIIAMHAIRNYLAMTEQQRKDNFSGILPDGWTVETDYLLFSFCCQFGMEAANNLPDVDIGETREGIDVFGNYEKLFKATENNSAIVEKRITAIAQSVSPRVSHSSFSDEEPQIPKTTRCGRTAKVTSPPEPTTTNPKAARIKEEIVMKVPEKPPPSVIMVPPEVRLRNHEMSNEEFLQSVREMRIASQNLMNALTEELLPPDFVLQILRENKLSSPNITSLLQMGKLQPNIVYQLLVEHQITNEILNETLTWVLNNKYFTDDVVRNILAIYRYNKQTISQAISNRGMVISDQKQTPPPPPATAPQNPPQIKPPIQYSVIYQQPVVQQMPLQVQQQIQMQQMMLNQNNNKKSKGKAAQPAQPTPQQQQQQAQQPPQMNPALTQQMYYMQYAYAQQQAAVAQQQQAAAQAAAAAQAQQNQAQQNQNKKNQPPPPPLPQPAAALPVRHKRGPKSAAEKAAEKQAQEAAQAAQAAASAGSQGIAVPLKMNAQPSVVPFIPVPLKSDNKSDDTRRGQKIIESTVLDTLFNKLDKIDKDHNKK</sequence>
<feature type="compositionally biased region" description="Low complexity" evidence="6">
    <location>
        <begin position="1409"/>
        <end position="1428"/>
    </location>
</feature>
<dbReference type="GO" id="GO:0140658">
    <property type="term" value="F:ATP-dependent chromatin remodeler activity"/>
    <property type="evidence" value="ECO:0000318"/>
    <property type="project" value="GO_Central"/>
</dbReference>
<feature type="region of interest" description="Disordered" evidence="6">
    <location>
        <begin position="1343"/>
        <end position="1366"/>
    </location>
</feature>
<keyword evidence="1" id="KW-0547">Nucleotide-binding</keyword>
<dbReference type="Proteomes" id="UP000001542">
    <property type="component" value="Unassembled WGS sequence"/>
</dbReference>
<dbReference type="PROSITE" id="PS50013">
    <property type="entry name" value="CHROMO_2"/>
    <property type="match status" value="1"/>
</dbReference>
<dbReference type="GO" id="GO:0005634">
    <property type="term" value="C:nucleus"/>
    <property type="evidence" value="ECO:0000318"/>
    <property type="project" value="GO_Central"/>
</dbReference>
<accession>A2E653</accession>
<dbReference type="InterPro" id="IPR000953">
    <property type="entry name" value="Chromo/chromo_shadow_dom"/>
</dbReference>
<feature type="domain" description="Chromo" evidence="7">
    <location>
        <begin position="188"/>
        <end position="262"/>
    </location>
</feature>
<dbReference type="Gene3D" id="3.40.50.10810">
    <property type="entry name" value="Tandem AAA-ATPase domain"/>
    <property type="match status" value="1"/>
</dbReference>
<keyword evidence="2" id="KW-0067">ATP-binding</keyword>
<dbReference type="PROSITE" id="PS00598">
    <property type="entry name" value="CHROMO_1"/>
    <property type="match status" value="1"/>
</dbReference>
<dbReference type="PANTHER" id="PTHR45623">
    <property type="entry name" value="CHROMODOMAIN-HELICASE-DNA-BINDING PROTEIN 3-RELATED-RELATED"/>
    <property type="match status" value="1"/>
</dbReference>
<feature type="compositionally biased region" description="Pro residues" evidence="6">
    <location>
        <begin position="1349"/>
        <end position="1365"/>
    </location>
</feature>
<dbReference type="GO" id="GO:0003677">
    <property type="term" value="F:DNA binding"/>
    <property type="evidence" value="ECO:0000318"/>
    <property type="project" value="GO_Central"/>
</dbReference>
<dbReference type="SUPFAM" id="SSF54160">
    <property type="entry name" value="Chromo domain-like"/>
    <property type="match status" value="1"/>
</dbReference>
<keyword evidence="4" id="KW-0804">Transcription</keyword>
<evidence type="ECO:0000313" key="8">
    <source>
        <dbReference type="EMBL" id="EAY11895.1"/>
    </source>
</evidence>
<dbReference type="KEGG" id="tva:4769854"/>
<dbReference type="SUPFAM" id="SSF52540">
    <property type="entry name" value="P-loop containing nucleoside triphosphate hydrolases"/>
    <property type="match status" value="1"/>
</dbReference>
<evidence type="ECO:0000256" key="2">
    <source>
        <dbReference type="ARBA" id="ARBA00022840"/>
    </source>
</evidence>
<evidence type="ECO:0000256" key="3">
    <source>
        <dbReference type="ARBA" id="ARBA00023015"/>
    </source>
</evidence>
<dbReference type="GO" id="GO:0016887">
    <property type="term" value="F:ATP hydrolysis activity"/>
    <property type="evidence" value="ECO:0000318"/>
    <property type="project" value="GO_Central"/>
</dbReference>